<keyword evidence="6 13" id="KW-0812">Transmembrane</keyword>
<comment type="cofactor">
    <cofactor evidence="1">
        <name>heme b</name>
        <dbReference type="ChEBI" id="CHEBI:60344"/>
    </cofactor>
</comment>
<dbReference type="AlphaFoldDB" id="A0A2G8QU24"/>
<evidence type="ECO:0000259" key="14">
    <source>
        <dbReference type="SMART" id="SM00867"/>
    </source>
</evidence>
<organism evidence="15 16">
    <name type="scientific">Puniceibacterium antarcticum</name>
    <dbReference type="NCBI Taxonomy" id="1206336"/>
    <lineage>
        <taxon>Bacteria</taxon>
        <taxon>Pseudomonadati</taxon>
        <taxon>Pseudomonadota</taxon>
        <taxon>Alphaproteobacteria</taxon>
        <taxon>Rhodobacterales</taxon>
        <taxon>Paracoccaceae</taxon>
        <taxon>Puniceibacterium</taxon>
    </lineage>
</organism>
<comment type="similarity">
    <text evidence="12">Belongs to the cytochrome b561 family.</text>
</comment>
<dbReference type="Gene3D" id="1.20.950.20">
    <property type="entry name" value="Transmembrane di-heme cytochromes, Chain C"/>
    <property type="match status" value="1"/>
</dbReference>
<evidence type="ECO:0000256" key="8">
    <source>
        <dbReference type="ARBA" id="ARBA00022982"/>
    </source>
</evidence>
<evidence type="ECO:0000256" key="11">
    <source>
        <dbReference type="ARBA" id="ARBA00023136"/>
    </source>
</evidence>
<feature type="transmembrane region" description="Helical" evidence="13">
    <location>
        <begin position="199"/>
        <end position="223"/>
    </location>
</feature>
<comment type="caution">
    <text evidence="15">The sequence shown here is derived from an EMBL/GenBank/DDBJ whole genome shotgun (WGS) entry which is preliminary data.</text>
</comment>
<feature type="transmembrane region" description="Helical" evidence="13">
    <location>
        <begin position="147"/>
        <end position="169"/>
    </location>
</feature>
<keyword evidence="7" id="KW-0479">Metal-binding</keyword>
<evidence type="ECO:0000256" key="6">
    <source>
        <dbReference type="ARBA" id="ARBA00022692"/>
    </source>
</evidence>
<dbReference type="PANTHER" id="PTHR30529:SF7">
    <property type="entry name" value="CYTOCHROME B561 BACTERIAL_NI-HYDROGENASE DOMAIN-CONTAINING PROTEIN"/>
    <property type="match status" value="1"/>
</dbReference>
<evidence type="ECO:0000256" key="13">
    <source>
        <dbReference type="SAM" id="Phobius"/>
    </source>
</evidence>
<dbReference type="InterPro" id="IPR036761">
    <property type="entry name" value="TTHA0802/YceI-like_sf"/>
</dbReference>
<dbReference type="InterPro" id="IPR011577">
    <property type="entry name" value="Cyt_b561_bac/Ni-Hgenase"/>
</dbReference>
<dbReference type="GO" id="GO:0005886">
    <property type="term" value="C:plasma membrane"/>
    <property type="evidence" value="ECO:0007669"/>
    <property type="project" value="UniProtKB-SubCell"/>
</dbReference>
<keyword evidence="10" id="KW-0408">Iron</keyword>
<feature type="transmembrane region" description="Helical" evidence="13">
    <location>
        <begin position="97"/>
        <end position="127"/>
    </location>
</feature>
<comment type="subcellular location">
    <subcellularLocation>
        <location evidence="2">Cell membrane</location>
        <topology evidence="2">Multi-pass membrane protein</topology>
    </subcellularLocation>
</comment>
<proteinExistence type="inferred from homology"/>
<sequence length="401" mass="43151">MPLTNTATRFGGVTKTLHWLTALGILLAIPLGIIANDAPYATSDQLAQKAWLFSTHKTLGVTIFFIALIRILWALSQPKPAPLHPERRLESWLAETVHWLLYGSLVLVPLTGWMHHAATAGFAPIWWPFGQSLPFIPKSESLADVTAALHIVFERVLLISVILHIVGALKHHFMDRDLTLRRMLPGTAQAGNPRHGHAVLLPIASALTIWAVALGVGAGLGAFEHEGSTAQIAALDQVESDWKVEDGSLTIAVMQLGSEVTGSFSDWTADITFDERDTPGKAGEVTVTVAIGSLKLGSVTSQALGADFFAAEQFPTAIFDADIMKVADGYEAHGKLTLRGTAVPVTLPFTLTLEGDTAHMQGRTKLDRRKYAIGDTMSDDGQLGFNADVLVELTATRGTQS</sequence>
<dbReference type="InterPro" id="IPR016174">
    <property type="entry name" value="Di-haem_cyt_TM"/>
</dbReference>
<dbReference type="SUPFAM" id="SSF81342">
    <property type="entry name" value="Transmembrane di-heme cytochromes"/>
    <property type="match status" value="1"/>
</dbReference>
<evidence type="ECO:0000256" key="7">
    <source>
        <dbReference type="ARBA" id="ARBA00022723"/>
    </source>
</evidence>
<dbReference type="PANTHER" id="PTHR30529">
    <property type="entry name" value="CYTOCHROME B561"/>
    <property type="match status" value="1"/>
</dbReference>
<evidence type="ECO:0000256" key="4">
    <source>
        <dbReference type="ARBA" id="ARBA00022475"/>
    </source>
</evidence>
<accession>A0A2G8QU24</accession>
<keyword evidence="5" id="KW-0349">Heme</keyword>
<dbReference type="Proteomes" id="UP000231259">
    <property type="component" value="Unassembled WGS sequence"/>
</dbReference>
<keyword evidence="11 13" id="KW-0472">Membrane</keyword>
<dbReference type="Gene3D" id="2.40.128.110">
    <property type="entry name" value="Lipid/polyisoprenoid-binding, YceI-like"/>
    <property type="match status" value="1"/>
</dbReference>
<reference evidence="15 16" key="1">
    <citation type="submission" date="2013-09" db="EMBL/GenBank/DDBJ databases">
        <title>Genome sequencing of Phaeobacter antarcticus sp. nov. SM1211.</title>
        <authorList>
            <person name="Zhang X.-Y."/>
            <person name="Liu C."/>
            <person name="Chen X.-L."/>
            <person name="Xie B.-B."/>
            <person name="Qin Q.-L."/>
            <person name="Rong J.-C."/>
            <person name="Zhang Y.-Z."/>
        </authorList>
    </citation>
    <scope>NUCLEOTIDE SEQUENCE [LARGE SCALE GENOMIC DNA]</scope>
    <source>
        <strain evidence="15 16">SM1211</strain>
    </source>
</reference>
<dbReference type="RefSeq" id="WP_099913872.1">
    <property type="nucleotide sequence ID" value="NZ_AWWI01000186.1"/>
</dbReference>
<keyword evidence="16" id="KW-1185">Reference proteome</keyword>
<dbReference type="EMBL" id="AWWI01000186">
    <property type="protein sequence ID" value="PIL12398.1"/>
    <property type="molecule type" value="Genomic_DNA"/>
</dbReference>
<feature type="transmembrane region" description="Helical" evidence="13">
    <location>
        <begin position="17"/>
        <end position="35"/>
    </location>
</feature>
<keyword evidence="4" id="KW-1003">Cell membrane</keyword>
<gene>
    <name evidence="15" type="ORF">P775_28245</name>
</gene>
<keyword evidence="9 13" id="KW-1133">Transmembrane helix</keyword>
<dbReference type="OrthoDB" id="1247465at2"/>
<name>A0A2G8QU24_9RHOB</name>
<evidence type="ECO:0000256" key="12">
    <source>
        <dbReference type="ARBA" id="ARBA00037975"/>
    </source>
</evidence>
<dbReference type="GO" id="GO:0046872">
    <property type="term" value="F:metal ion binding"/>
    <property type="evidence" value="ECO:0007669"/>
    <property type="project" value="UniProtKB-KW"/>
</dbReference>
<dbReference type="Pfam" id="PF01292">
    <property type="entry name" value="Ni_hydr_CYTB"/>
    <property type="match status" value="1"/>
</dbReference>
<dbReference type="Pfam" id="PF04264">
    <property type="entry name" value="YceI"/>
    <property type="match status" value="1"/>
</dbReference>
<evidence type="ECO:0000256" key="5">
    <source>
        <dbReference type="ARBA" id="ARBA00022617"/>
    </source>
</evidence>
<evidence type="ECO:0000256" key="10">
    <source>
        <dbReference type="ARBA" id="ARBA00023004"/>
    </source>
</evidence>
<evidence type="ECO:0000256" key="9">
    <source>
        <dbReference type="ARBA" id="ARBA00022989"/>
    </source>
</evidence>
<evidence type="ECO:0000313" key="16">
    <source>
        <dbReference type="Proteomes" id="UP000231259"/>
    </source>
</evidence>
<evidence type="ECO:0000256" key="1">
    <source>
        <dbReference type="ARBA" id="ARBA00001970"/>
    </source>
</evidence>
<dbReference type="SMART" id="SM00867">
    <property type="entry name" value="YceI"/>
    <property type="match status" value="1"/>
</dbReference>
<evidence type="ECO:0000313" key="15">
    <source>
        <dbReference type="EMBL" id="PIL12398.1"/>
    </source>
</evidence>
<dbReference type="GO" id="GO:0009055">
    <property type="term" value="F:electron transfer activity"/>
    <property type="evidence" value="ECO:0007669"/>
    <property type="project" value="InterPro"/>
</dbReference>
<dbReference type="InterPro" id="IPR052168">
    <property type="entry name" value="Cytochrome_b561_oxidase"/>
</dbReference>
<keyword evidence="8" id="KW-0249">Electron transport</keyword>
<feature type="transmembrane region" description="Helical" evidence="13">
    <location>
        <begin position="55"/>
        <end position="76"/>
    </location>
</feature>
<dbReference type="GO" id="GO:0022904">
    <property type="term" value="P:respiratory electron transport chain"/>
    <property type="evidence" value="ECO:0007669"/>
    <property type="project" value="InterPro"/>
</dbReference>
<dbReference type="SUPFAM" id="SSF101874">
    <property type="entry name" value="YceI-like"/>
    <property type="match status" value="1"/>
</dbReference>
<evidence type="ECO:0000256" key="2">
    <source>
        <dbReference type="ARBA" id="ARBA00004651"/>
    </source>
</evidence>
<dbReference type="InterPro" id="IPR007372">
    <property type="entry name" value="Lipid/polyisoprenoid-bd_YceI"/>
</dbReference>
<keyword evidence="3" id="KW-0813">Transport</keyword>
<dbReference type="GO" id="GO:0020037">
    <property type="term" value="F:heme binding"/>
    <property type="evidence" value="ECO:0007669"/>
    <property type="project" value="TreeGrafter"/>
</dbReference>
<feature type="domain" description="Lipid/polyisoprenoid-binding YceI-like" evidence="14">
    <location>
        <begin position="241"/>
        <end position="396"/>
    </location>
</feature>
<evidence type="ECO:0000256" key="3">
    <source>
        <dbReference type="ARBA" id="ARBA00022448"/>
    </source>
</evidence>
<protein>
    <recommendedName>
        <fullName evidence="14">Lipid/polyisoprenoid-binding YceI-like domain-containing protein</fullName>
    </recommendedName>
</protein>